<dbReference type="AlphaFoldDB" id="A0A5C5UZ07"/>
<protein>
    <submittedName>
        <fullName evidence="2">Uncharacterized protein</fullName>
    </submittedName>
</protein>
<evidence type="ECO:0000313" key="3">
    <source>
        <dbReference type="Proteomes" id="UP000318878"/>
    </source>
</evidence>
<evidence type="ECO:0000313" key="2">
    <source>
        <dbReference type="EMBL" id="TWT31368.1"/>
    </source>
</evidence>
<feature type="compositionally biased region" description="Basic and acidic residues" evidence="1">
    <location>
        <begin position="10"/>
        <end position="23"/>
    </location>
</feature>
<organism evidence="2 3">
    <name type="scientific">Blastopirellula retiformator</name>
    <dbReference type="NCBI Taxonomy" id="2527970"/>
    <lineage>
        <taxon>Bacteria</taxon>
        <taxon>Pseudomonadati</taxon>
        <taxon>Planctomycetota</taxon>
        <taxon>Planctomycetia</taxon>
        <taxon>Pirellulales</taxon>
        <taxon>Pirellulaceae</taxon>
        <taxon>Blastopirellula</taxon>
    </lineage>
</organism>
<sequence length="51" mass="5937">MNDDLSQVRQGDDRWAPHYDHDLNPMQGMEQSHIQPALGELLAKRLIRLLL</sequence>
<dbReference type="EMBL" id="SJPF01000004">
    <property type="protein sequence ID" value="TWT31368.1"/>
    <property type="molecule type" value="Genomic_DNA"/>
</dbReference>
<accession>A0A5C5UZ07</accession>
<gene>
    <name evidence="2" type="ORF">Enr8_32890</name>
</gene>
<feature type="region of interest" description="Disordered" evidence="1">
    <location>
        <begin position="1"/>
        <end position="31"/>
    </location>
</feature>
<dbReference type="Proteomes" id="UP000318878">
    <property type="component" value="Unassembled WGS sequence"/>
</dbReference>
<name>A0A5C5UZ07_9BACT</name>
<reference evidence="2 3" key="1">
    <citation type="submission" date="2019-02" db="EMBL/GenBank/DDBJ databases">
        <title>Deep-cultivation of Planctomycetes and their phenomic and genomic characterization uncovers novel biology.</title>
        <authorList>
            <person name="Wiegand S."/>
            <person name="Jogler M."/>
            <person name="Boedeker C."/>
            <person name="Pinto D."/>
            <person name="Vollmers J."/>
            <person name="Rivas-Marin E."/>
            <person name="Kohn T."/>
            <person name="Peeters S.H."/>
            <person name="Heuer A."/>
            <person name="Rast P."/>
            <person name="Oberbeckmann S."/>
            <person name="Bunk B."/>
            <person name="Jeske O."/>
            <person name="Meyerdierks A."/>
            <person name="Storesund J.E."/>
            <person name="Kallscheuer N."/>
            <person name="Luecker S."/>
            <person name="Lage O.M."/>
            <person name="Pohl T."/>
            <person name="Merkel B.J."/>
            <person name="Hornburger P."/>
            <person name="Mueller R.-W."/>
            <person name="Bruemmer F."/>
            <person name="Labrenz M."/>
            <person name="Spormann A.M."/>
            <person name="Op Den Camp H."/>
            <person name="Overmann J."/>
            <person name="Amann R."/>
            <person name="Jetten M.S.M."/>
            <person name="Mascher T."/>
            <person name="Medema M.H."/>
            <person name="Devos D.P."/>
            <person name="Kaster A.-K."/>
            <person name="Ovreas L."/>
            <person name="Rohde M."/>
            <person name="Galperin M.Y."/>
            <person name="Jogler C."/>
        </authorList>
    </citation>
    <scope>NUCLEOTIDE SEQUENCE [LARGE SCALE GENOMIC DNA]</scope>
    <source>
        <strain evidence="2 3">Enr8</strain>
    </source>
</reference>
<comment type="caution">
    <text evidence="2">The sequence shown here is derived from an EMBL/GenBank/DDBJ whole genome shotgun (WGS) entry which is preliminary data.</text>
</comment>
<evidence type="ECO:0000256" key="1">
    <source>
        <dbReference type="SAM" id="MobiDB-lite"/>
    </source>
</evidence>
<keyword evidence="3" id="KW-1185">Reference proteome</keyword>
<proteinExistence type="predicted"/>
<dbReference type="RefSeq" id="WP_186767699.1">
    <property type="nucleotide sequence ID" value="NZ_SJPF01000004.1"/>
</dbReference>